<name>A0A5C6ZI74_9FLAO</name>
<accession>A0A5C6ZI74</accession>
<dbReference type="Proteomes" id="UP000321578">
    <property type="component" value="Unassembled WGS sequence"/>
</dbReference>
<evidence type="ECO:0000313" key="1">
    <source>
        <dbReference type="EMBL" id="TXD88651.1"/>
    </source>
</evidence>
<dbReference type="AlphaFoldDB" id="A0A5C6ZI74"/>
<organism evidence="1 2">
    <name type="scientific">Subsaximicrobium wynnwilliamsii</name>
    <dbReference type="NCBI Taxonomy" id="291179"/>
    <lineage>
        <taxon>Bacteria</taxon>
        <taxon>Pseudomonadati</taxon>
        <taxon>Bacteroidota</taxon>
        <taxon>Flavobacteriia</taxon>
        <taxon>Flavobacteriales</taxon>
        <taxon>Flavobacteriaceae</taxon>
        <taxon>Subsaximicrobium</taxon>
    </lineage>
</organism>
<gene>
    <name evidence="1" type="ORF">ESY86_11835</name>
</gene>
<sequence length="84" mass="9467">MLVKNLEHLKELANNEKGDLEDFYVSLAGGIVKSGKRIFYDKEFDSFSLVNEVDDSFQSFDSSEIGEVTNLLEAISKNALFKDL</sequence>
<keyword evidence="2" id="KW-1185">Reference proteome</keyword>
<protein>
    <submittedName>
        <fullName evidence="1">Uncharacterized protein</fullName>
    </submittedName>
</protein>
<comment type="caution">
    <text evidence="1">The sequence shown here is derived from an EMBL/GenBank/DDBJ whole genome shotgun (WGS) entry which is preliminary data.</text>
</comment>
<evidence type="ECO:0000313" key="2">
    <source>
        <dbReference type="Proteomes" id="UP000321578"/>
    </source>
</evidence>
<proteinExistence type="predicted"/>
<dbReference type="OrthoDB" id="9956019at2"/>
<dbReference type="EMBL" id="VORO01000012">
    <property type="protein sequence ID" value="TXD88651.1"/>
    <property type="molecule type" value="Genomic_DNA"/>
</dbReference>
<dbReference type="RefSeq" id="WP_147086794.1">
    <property type="nucleotide sequence ID" value="NZ_VORM01000011.1"/>
</dbReference>
<reference evidence="1 2" key="1">
    <citation type="submission" date="2019-08" db="EMBL/GenBank/DDBJ databases">
        <title>Genomes of Subsaximicrobium wynnwilliamsii strains.</title>
        <authorList>
            <person name="Bowman J.P."/>
        </authorList>
    </citation>
    <scope>NUCLEOTIDE SEQUENCE [LARGE SCALE GENOMIC DNA]</scope>
    <source>
        <strain evidence="1 2">2-80-2</strain>
    </source>
</reference>